<feature type="signal peptide" evidence="9">
    <location>
        <begin position="1"/>
        <end position="26"/>
    </location>
</feature>
<keyword evidence="6" id="KW-0472">Membrane</keyword>
<keyword evidence="7" id="KW-0998">Cell outer membrane</keyword>
<dbReference type="SUPFAM" id="SSF56954">
    <property type="entry name" value="Outer membrane efflux proteins (OEP)"/>
    <property type="match status" value="1"/>
</dbReference>
<name>A0A497E2X1_UNCAE</name>
<comment type="subcellular location">
    <subcellularLocation>
        <location evidence="1">Cell outer membrane</location>
    </subcellularLocation>
</comment>
<dbReference type="AlphaFoldDB" id="A0A497E2X1"/>
<dbReference type="InterPro" id="IPR028351">
    <property type="entry name" value="CyaE"/>
</dbReference>
<reference evidence="10 11" key="1">
    <citation type="submission" date="2018-06" db="EMBL/GenBank/DDBJ databases">
        <title>Extensive metabolic versatility and redundancy in microbially diverse, dynamic hydrothermal sediments.</title>
        <authorList>
            <person name="Dombrowski N."/>
            <person name="Teske A."/>
            <person name="Baker B.J."/>
        </authorList>
    </citation>
    <scope>NUCLEOTIDE SEQUENCE [LARGE SCALE GENOMIC DNA]</scope>
    <source>
        <strain evidence="10">B47_G16</strain>
    </source>
</reference>
<evidence type="ECO:0000256" key="7">
    <source>
        <dbReference type="ARBA" id="ARBA00023237"/>
    </source>
</evidence>
<comment type="caution">
    <text evidence="10">The sequence shown here is derived from an EMBL/GenBank/DDBJ whole genome shotgun (WGS) entry which is preliminary data.</text>
</comment>
<evidence type="ECO:0000313" key="11">
    <source>
        <dbReference type="Proteomes" id="UP000279422"/>
    </source>
</evidence>
<proteinExistence type="inferred from homology"/>
<dbReference type="PIRSF" id="PIRSF001892">
    <property type="entry name" value="CyaE"/>
    <property type="match status" value="1"/>
</dbReference>
<evidence type="ECO:0000256" key="3">
    <source>
        <dbReference type="ARBA" id="ARBA00022448"/>
    </source>
</evidence>
<evidence type="ECO:0000256" key="1">
    <source>
        <dbReference type="ARBA" id="ARBA00004442"/>
    </source>
</evidence>
<dbReference type="Proteomes" id="UP000279422">
    <property type="component" value="Unassembled WGS sequence"/>
</dbReference>
<evidence type="ECO:0008006" key="12">
    <source>
        <dbReference type="Google" id="ProtNLM"/>
    </source>
</evidence>
<evidence type="ECO:0000313" key="10">
    <source>
        <dbReference type="EMBL" id="RLE07922.1"/>
    </source>
</evidence>
<comment type="similarity">
    <text evidence="2">Belongs to the outer membrane factor (OMF) (TC 1.B.17) family.</text>
</comment>
<protein>
    <recommendedName>
        <fullName evidence="12">TolC family protein</fullName>
    </recommendedName>
</protein>
<feature type="chain" id="PRO_5019767758" description="TolC family protein" evidence="9">
    <location>
        <begin position="27"/>
        <end position="434"/>
    </location>
</feature>
<keyword evidence="9" id="KW-0732">Signal</keyword>
<feature type="coiled-coil region" evidence="8">
    <location>
        <begin position="331"/>
        <end position="383"/>
    </location>
</feature>
<sequence length="434" mass="49127">MMRNFFDKRRVMFLSLVIFLSFLGQAQGKALTLEEAIKMALSNNKEILIAKEKVKEAEQALRIAKGGYFPNLGLDVTYTHLSEVPSLSLPGPPGGLEIEMGKQDSYLSKLTFTQPLYTSGRLGLTCRQAELNCQKVKEDLVSCQNEVIFQVKEAFYSVILAQDVLKVTRQALKQAERHLKVVEELFRTGAVSRFDLLRSQVEVANLKPDLIRAENSLRLAKERLANLLCITLDSTKIEGELSFEPVDISLEEAIDRALRERSELKSLRLQREASEVSLSLARIWNLPSMSLVGNYQYENPFEGRDEWGSEWNINIVLSLSLFDGGVGKARIARRKSQLAQVELSLQQLEEGIILEVKRNFWEMKALEEVIYAQRKNVEQAQEALSIAESRYANGTATNLEVLDAQLALTRARTNYVKALYDYNVAKAKLERAMK</sequence>
<evidence type="ECO:0000256" key="4">
    <source>
        <dbReference type="ARBA" id="ARBA00022452"/>
    </source>
</evidence>
<evidence type="ECO:0000256" key="9">
    <source>
        <dbReference type="SAM" id="SignalP"/>
    </source>
</evidence>
<keyword evidence="8" id="KW-0175">Coiled coil</keyword>
<dbReference type="InterPro" id="IPR003423">
    <property type="entry name" value="OMP_efflux"/>
</dbReference>
<keyword evidence="3" id="KW-0813">Transport</keyword>
<accession>A0A497E2X1</accession>
<dbReference type="EMBL" id="QMPZ01000130">
    <property type="protein sequence ID" value="RLE07922.1"/>
    <property type="molecule type" value="Genomic_DNA"/>
</dbReference>
<dbReference type="Gene3D" id="1.20.1600.10">
    <property type="entry name" value="Outer membrane efflux proteins (OEP)"/>
    <property type="match status" value="1"/>
</dbReference>
<feature type="coiled-coil region" evidence="8">
    <location>
        <begin position="126"/>
        <end position="185"/>
    </location>
</feature>
<evidence type="ECO:0000256" key="5">
    <source>
        <dbReference type="ARBA" id="ARBA00022692"/>
    </source>
</evidence>
<dbReference type="PANTHER" id="PTHR30026:SF20">
    <property type="entry name" value="OUTER MEMBRANE PROTEIN TOLC"/>
    <property type="match status" value="1"/>
</dbReference>
<evidence type="ECO:0000256" key="2">
    <source>
        <dbReference type="ARBA" id="ARBA00007613"/>
    </source>
</evidence>
<dbReference type="PANTHER" id="PTHR30026">
    <property type="entry name" value="OUTER MEMBRANE PROTEIN TOLC"/>
    <property type="match status" value="1"/>
</dbReference>
<gene>
    <name evidence="10" type="ORF">DRJ00_07230</name>
</gene>
<organism evidence="10 11">
    <name type="scientific">Aerophobetes bacterium</name>
    <dbReference type="NCBI Taxonomy" id="2030807"/>
    <lineage>
        <taxon>Bacteria</taxon>
        <taxon>Candidatus Aerophobota</taxon>
    </lineage>
</organism>
<evidence type="ECO:0000256" key="8">
    <source>
        <dbReference type="SAM" id="Coils"/>
    </source>
</evidence>
<keyword evidence="5" id="KW-0812">Transmembrane</keyword>
<keyword evidence="4" id="KW-1134">Transmembrane beta strand</keyword>
<dbReference type="GO" id="GO:0015562">
    <property type="term" value="F:efflux transmembrane transporter activity"/>
    <property type="evidence" value="ECO:0007669"/>
    <property type="project" value="InterPro"/>
</dbReference>
<dbReference type="GO" id="GO:0015288">
    <property type="term" value="F:porin activity"/>
    <property type="evidence" value="ECO:0007669"/>
    <property type="project" value="TreeGrafter"/>
</dbReference>
<dbReference type="GO" id="GO:1990281">
    <property type="term" value="C:efflux pump complex"/>
    <property type="evidence" value="ECO:0007669"/>
    <property type="project" value="TreeGrafter"/>
</dbReference>
<evidence type="ECO:0000256" key="6">
    <source>
        <dbReference type="ARBA" id="ARBA00023136"/>
    </source>
</evidence>
<dbReference type="InterPro" id="IPR051906">
    <property type="entry name" value="TolC-like"/>
</dbReference>
<dbReference type="GO" id="GO:0009279">
    <property type="term" value="C:cell outer membrane"/>
    <property type="evidence" value="ECO:0007669"/>
    <property type="project" value="UniProtKB-SubCell"/>
</dbReference>
<dbReference type="Pfam" id="PF02321">
    <property type="entry name" value="OEP"/>
    <property type="match status" value="2"/>
</dbReference>